<evidence type="ECO:0000256" key="3">
    <source>
        <dbReference type="ARBA" id="ARBA00023125"/>
    </source>
</evidence>
<evidence type="ECO:0000313" key="8">
    <source>
        <dbReference type="Proteomes" id="UP000424872"/>
    </source>
</evidence>
<dbReference type="CDD" id="cd08474">
    <property type="entry name" value="PBP2_CrgA_like_5"/>
    <property type="match status" value="1"/>
</dbReference>
<geneLocation type="plasmid" evidence="8">
    <name>pmsr2a</name>
</geneLocation>
<sequence>MLRDELGDLAAFLVVAEEMSFTRAAARLSTSQPALSQTVRRLEERLGVRLLIRNTRNMAVTEAGEQLLNTLRPAFSDIDNRLQSLSQFRDKPAGTVRITAGQHAADTLIWPAINEVLHTYPDIKIELSLDSALTDIVSERFDAGIRLGERVEQDMIAARIGPELRMAVVGTPDYFTRHPAPTSPHDLPQHACINIRLPSSGGIYAWEFTQGERELNVRVNGPFIVNNLSAALKAAQAGVGLAMVMEDMVETQLAEGQLVRVLAEWCAPFAGYHIYYPSRRLLSPAFQVLLQTLRRRNAAEEKPRRPVIDGNNQ</sequence>
<accession>A0AAP9KRU4</accession>
<dbReference type="KEGG" id="ppho:CTZ24_23310"/>
<dbReference type="GO" id="GO:0003700">
    <property type="term" value="F:DNA-binding transcription factor activity"/>
    <property type="evidence" value="ECO:0007669"/>
    <property type="project" value="InterPro"/>
</dbReference>
<dbReference type="GO" id="GO:0043565">
    <property type="term" value="F:sequence-specific DNA binding"/>
    <property type="evidence" value="ECO:0007669"/>
    <property type="project" value="TreeGrafter"/>
</dbReference>
<gene>
    <name evidence="7" type="ORF">CTZ24_23310</name>
    <name evidence="6" type="ORF">Q3404_09705</name>
</gene>
<comment type="similarity">
    <text evidence="1">Belongs to the LysR transcriptional regulatory family.</text>
</comment>
<dbReference type="FunFam" id="1.10.10.10:FF:000001">
    <property type="entry name" value="LysR family transcriptional regulator"/>
    <property type="match status" value="1"/>
</dbReference>
<dbReference type="Gene3D" id="1.10.10.10">
    <property type="entry name" value="Winged helix-like DNA-binding domain superfamily/Winged helix DNA-binding domain"/>
    <property type="match status" value="1"/>
</dbReference>
<dbReference type="InterPro" id="IPR036388">
    <property type="entry name" value="WH-like_DNA-bd_sf"/>
</dbReference>
<dbReference type="SUPFAM" id="SSF53850">
    <property type="entry name" value="Periplasmic binding protein-like II"/>
    <property type="match status" value="1"/>
</dbReference>
<name>A0AAP9KRU4_9GAMM</name>
<feature type="domain" description="HTH lysR-type" evidence="5">
    <location>
        <begin position="4"/>
        <end position="61"/>
    </location>
</feature>
<dbReference type="Pfam" id="PF03466">
    <property type="entry name" value="LysR_substrate"/>
    <property type="match status" value="1"/>
</dbReference>
<dbReference type="InterPro" id="IPR005119">
    <property type="entry name" value="LysR_subst-bd"/>
</dbReference>
<dbReference type="EMBL" id="CP024637">
    <property type="protein sequence ID" value="QGR09373.1"/>
    <property type="molecule type" value="Genomic_DNA"/>
</dbReference>
<dbReference type="InterPro" id="IPR036390">
    <property type="entry name" value="WH_DNA-bd_sf"/>
</dbReference>
<evidence type="ECO:0000256" key="4">
    <source>
        <dbReference type="ARBA" id="ARBA00023163"/>
    </source>
</evidence>
<dbReference type="InterPro" id="IPR058163">
    <property type="entry name" value="LysR-type_TF_proteobact-type"/>
</dbReference>
<protein>
    <submittedName>
        <fullName evidence="7">LysR family transcriptional regulator</fullName>
    </submittedName>
</protein>
<dbReference type="PROSITE" id="PS50931">
    <property type="entry name" value="HTH_LYSR"/>
    <property type="match status" value="1"/>
</dbReference>
<dbReference type="RefSeq" id="WP_208725986.1">
    <property type="nucleotide sequence ID" value="NZ_CP024637.1"/>
</dbReference>
<dbReference type="AlphaFoldDB" id="A0AAP9KRU4"/>
<keyword evidence="2" id="KW-0805">Transcription regulation</keyword>
<dbReference type="Pfam" id="PF00126">
    <property type="entry name" value="HTH_1"/>
    <property type="match status" value="1"/>
</dbReference>
<proteinExistence type="inferred from homology"/>
<evidence type="ECO:0000313" key="9">
    <source>
        <dbReference type="Proteomes" id="UP001171299"/>
    </source>
</evidence>
<dbReference type="PANTHER" id="PTHR30537:SF1">
    <property type="entry name" value="HTH-TYPE TRANSCRIPTIONAL REGULATOR PGRR"/>
    <property type="match status" value="1"/>
</dbReference>
<dbReference type="Proteomes" id="UP001171299">
    <property type="component" value="Unassembled WGS sequence"/>
</dbReference>
<reference evidence="8" key="1">
    <citation type="submission" date="2017-11" db="EMBL/GenBank/DDBJ databases">
        <title>Genome sequence of Pantoea sp. MSR2.</title>
        <authorList>
            <person name="Nascimento F.X."/>
        </authorList>
    </citation>
    <scope>NUCLEOTIDE SEQUENCE [LARGE SCALE GENOMIC DNA]</scope>
    <source>
        <strain evidence="8">MSR2</strain>
        <plasmid evidence="8">pmsr2a</plasmid>
    </source>
</reference>
<reference evidence="7" key="2">
    <citation type="journal article" date="2020" name="Environ. Microbiol.">
        <title>The extreme plant-growth-promoting properties of Pantoea phytobeneficialis MSR2 revealed by functional and genomic analysis.</title>
        <authorList>
            <person name="Nascimento F.X."/>
            <person name="Hernandez A.G."/>
            <person name="Glick B.R."/>
            <person name="Rossi M.J."/>
        </authorList>
    </citation>
    <scope>NUCLEOTIDE SEQUENCE</scope>
    <source>
        <strain evidence="7">MSR2</strain>
    </source>
</reference>
<dbReference type="SUPFAM" id="SSF46785">
    <property type="entry name" value="Winged helix' DNA-binding domain"/>
    <property type="match status" value="1"/>
</dbReference>
<evidence type="ECO:0000256" key="1">
    <source>
        <dbReference type="ARBA" id="ARBA00009437"/>
    </source>
</evidence>
<dbReference type="PANTHER" id="PTHR30537">
    <property type="entry name" value="HTH-TYPE TRANSCRIPTIONAL REGULATOR"/>
    <property type="match status" value="1"/>
</dbReference>
<evidence type="ECO:0000313" key="6">
    <source>
        <dbReference type="EMBL" id="MDO6406853.1"/>
    </source>
</evidence>
<dbReference type="Gene3D" id="3.40.190.290">
    <property type="match status" value="1"/>
</dbReference>
<reference evidence="6" key="3">
    <citation type="submission" date="2023-07" db="EMBL/GenBank/DDBJ databases">
        <title>The extreme plant-growth-promoting properties of Pantoea phytobeneficialis PF55 revealed by functional and genomic analysis.</title>
        <authorList>
            <person name="Nascimento F.X."/>
            <person name="Marcio R.J."/>
        </authorList>
    </citation>
    <scope>NUCLEOTIDE SEQUENCE</scope>
    <source>
        <strain evidence="6">PF55</strain>
    </source>
</reference>
<evidence type="ECO:0000313" key="7">
    <source>
        <dbReference type="EMBL" id="QGR09373.1"/>
    </source>
</evidence>
<dbReference type="GO" id="GO:0006351">
    <property type="term" value="P:DNA-templated transcription"/>
    <property type="evidence" value="ECO:0007669"/>
    <property type="project" value="TreeGrafter"/>
</dbReference>
<keyword evidence="4" id="KW-0804">Transcription</keyword>
<dbReference type="InterPro" id="IPR000847">
    <property type="entry name" value="LysR_HTH_N"/>
</dbReference>
<evidence type="ECO:0000256" key="2">
    <source>
        <dbReference type="ARBA" id="ARBA00023015"/>
    </source>
</evidence>
<dbReference type="EMBL" id="JAUOOM010000007">
    <property type="protein sequence ID" value="MDO6406853.1"/>
    <property type="molecule type" value="Genomic_DNA"/>
</dbReference>
<geneLocation type="plasmid" evidence="7">
    <name>pMSR2A</name>
</geneLocation>
<keyword evidence="3" id="KW-0238">DNA-binding</keyword>
<organism evidence="7 8">
    <name type="scientific">Pantoea phytobeneficialis</name>
    <dbReference type="NCBI Taxonomy" id="2052056"/>
    <lineage>
        <taxon>Bacteria</taxon>
        <taxon>Pseudomonadati</taxon>
        <taxon>Pseudomonadota</taxon>
        <taxon>Gammaproteobacteria</taxon>
        <taxon>Enterobacterales</taxon>
        <taxon>Erwiniaceae</taxon>
        <taxon>Pantoea</taxon>
    </lineage>
</organism>
<keyword evidence="9" id="KW-1185">Reference proteome</keyword>
<evidence type="ECO:0000259" key="5">
    <source>
        <dbReference type="PROSITE" id="PS50931"/>
    </source>
</evidence>
<dbReference type="Proteomes" id="UP000424872">
    <property type="component" value="Plasmid pMSR2A"/>
</dbReference>
<dbReference type="PRINTS" id="PR00039">
    <property type="entry name" value="HTHLYSR"/>
</dbReference>
<keyword evidence="7" id="KW-0614">Plasmid</keyword>
<dbReference type="FunFam" id="3.40.190.290:FF:000012">
    <property type="entry name" value="Transcriptional regulator, LysR family"/>
    <property type="match status" value="1"/>
</dbReference>